<organism evidence="1 2">
    <name type="scientific">Donghicola eburneus</name>
    <dbReference type="NCBI Taxonomy" id="393278"/>
    <lineage>
        <taxon>Bacteria</taxon>
        <taxon>Pseudomonadati</taxon>
        <taxon>Pseudomonadota</taxon>
        <taxon>Alphaproteobacteria</taxon>
        <taxon>Rhodobacterales</taxon>
        <taxon>Roseobacteraceae</taxon>
        <taxon>Donghicola</taxon>
    </lineage>
</organism>
<sequence length="708" mass="76398">MAFGLREFSVKNAQARCAGLWSVKIAWYDWCQGTREAALAYTAHIDPFVDWTMTIESARRTSPEAERKWIPVFFEGDRDTINALFVQHDIPVFLPASSGGDCTMPCAEGGRQPLYQDSTLEFCFAEEGQVAGFYFVQPQQLHQMAEVPALRALIKGAGVPVCLDPTKRTKPLSVRSASAASKQTPIVAVIDDGIGYLNARFRKRVAGKGRTRTQTRFLGLWQQSIQPVQDQCPYVKIGRVLSAEDIEADLCRLGLETEFDVYRSRNAEIFSDFTHRSTEQAFSHGTAILDLAAGLDPKDGAEGADLLAVQLPPETLEDTSGTHLPVFLLMAVDWLLSLAYTEARSIIINVSLGFSAGTKTGESLLERQLRSRIACFNEEMDNAHAGRLVFAYGNSYRERLAAQFDLNDALAKGTMDWNIPPDDPTHSFLQIHRIGQVSSDLSAEIGLRLASPSGAVFTVIPPVDQFEDLVVPDDAGIGQVIGRIYHDRLEGTSRLTIALAPTTGSSGLLTESGTWKVTVQKSSAQSVSLVLQVQRDDTAAGFERGGRQSFLDHRDAYGFDPRTYSYDVPEGASGLTRNGTNSAIMAKGGAGIVMAGAIEPDPMDSRNAVRPTLETAGSADWSQRTLGAGPTHSAIGSDGYGSYGVVASGTFSDTTVVVDGTSVAAAKITRDLSNIAPTLEAVPDAARTNRIGEVRVGAGGARPRHPES</sequence>
<dbReference type="SUPFAM" id="SSF52743">
    <property type="entry name" value="Subtilisin-like"/>
    <property type="match status" value="1"/>
</dbReference>
<evidence type="ECO:0008006" key="3">
    <source>
        <dbReference type="Google" id="ProtNLM"/>
    </source>
</evidence>
<dbReference type="Proteomes" id="UP000184085">
    <property type="component" value="Unassembled WGS sequence"/>
</dbReference>
<dbReference type="GO" id="GO:0006508">
    <property type="term" value="P:proteolysis"/>
    <property type="evidence" value="ECO:0007669"/>
    <property type="project" value="InterPro"/>
</dbReference>
<proteinExistence type="predicted"/>
<reference evidence="2" key="1">
    <citation type="submission" date="2016-09" db="EMBL/GenBank/DDBJ databases">
        <authorList>
            <person name="Wibberg D."/>
        </authorList>
    </citation>
    <scope>NUCLEOTIDE SEQUENCE [LARGE SCALE GENOMIC DNA]</scope>
</reference>
<dbReference type="InterPro" id="IPR036852">
    <property type="entry name" value="Peptidase_S8/S53_dom_sf"/>
</dbReference>
<dbReference type="AlphaFoldDB" id="A0A1M4MWX4"/>
<accession>A0A1M4MWX4</accession>
<keyword evidence="2" id="KW-1185">Reference proteome</keyword>
<dbReference type="EMBL" id="FMJB01000015">
    <property type="protein sequence ID" value="SCM66207.1"/>
    <property type="molecule type" value="Genomic_DNA"/>
</dbReference>
<gene>
    <name evidence="1" type="ORF">KARMA_0380</name>
</gene>
<protein>
    <recommendedName>
        <fullName evidence="3">Peptidase S8/S53 domain-containing protein</fullName>
    </recommendedName>
</protein>
<name>A0A1M4MWX4_9RHOB</name>
<dbReference type="Gene3D" id="3.40.50.200">
    <property type="entry name" value="Peptidase S8/S53 domain"/>
    <property type="match status" value="1"/>
</dbReference>
<evidence type="ECO:0000313" key="1">
    <source>
        <dbReference type="EMBL" id="SCM66207.1"/>
    </source>
</evidence>
<dbReference type="Gene3D" id="2.60.120.1290">
    <property type="match status" value="1"/>
</dbReference>
<evidence type="ECO:0000313" key="2">
    <source>
        <dbReference type="Proteomes" id="UP000184085"/>
    </source>
</evidence>
<dbReference type="GO" id="GO:0004252">
    <property type="term" value="F:serine-type endopeptidase activity"/>
    <property type="evidence" value="ECO:0007669"/>
    <property type="project" value="InterPro"/>
</dbReference>